<gene>
    <name evidence="8" type="ORF">VTK73DRAFT_6755</name>
</gene>
<dbReference type="InterPro" id="IPR007696">
    <property type="entry name" value="DNA_mismatch_repair_MutS_core"/>
</dbReference>
<dbReference type="Pfam" id="PF05192">
    <property type="entry name" value="MutS_III"/>
    <property type="match status" value="1"/>
</dbReference>
<accession>A0ABR3WHS5</accession>
<organism evidence="8 9">
    <name type="scientific">Phialemonium thermophilum</name>
    <dbReference type="NCBI Taxonomy" id="223376"/>
    <lineage>
        <taxon>Eukaryota</taxon>
        <taxon>Fungi</taxon>
        <taxon>Dikarya</taxon>
        <taxon>Ascomycota</taxon>
        <taxon>Pezizomycotina</taxon>
        <taxon>Sordariomycetes</taxon>
        <taxon>Sordariomycetidae</taxon>
        <taxon>Cephalothecales</taxon>
        <taxon>Cephalothecaceae</taxon>
        <taxon>Phialemonium</taxon>
    </lineage>
</organism>
<dbReference type="EMBL" id="JAZHXJ010000395">
    <property type="protein sequence ID" value="KAL1862522.1"/>
    <property type="molecule type" value="Genomic_DNA"/>
</dbReference>
<keyword evidence="9" id="KW-1185">Reference proteome</keyword>
<feature type="domain" description="DNA mismatch repair proteins mutS family" evidence="7">
    <location>
        <begin position="699"/>
        <end position="715"/>
    </location>
</feature>
<comment type="similarity">
    <text evidence="1">Belongs to the DNA mismatch repair MutS family.</text>
</comment>
<evidence type="ECO:0000256" key="6">
    <source>
        <dbReference type="SAM" id="MobiDB-lite"/>
    </source>
</evidence>
<evidence type="ECO:0000256" key="2">
    <source>
        <dbReference type="ARBA" id="ARBA00022741"/>
    </source>
</evidence>
<feature type="region of interest" description="Disordered" evidence="6">
    <location>
        <begin position="595"/>
        <end position="618"/>
    </location>
</feature>
<evidence type="ECO:0000256" key="4">
    <source>
        <dbReference type="ARBA" id="ARBA00023125"/>
    </source>
</evidence>
<sequence length="887" mass="97745">MEGNDSGHLGETIMAVSLRDRGTLGCAYYVAADEALFLHEDTAMAGMELVETLLLQAQPTTVIVTNREPESLMDYLESGSPGESGYPADATGRSLLRIVGPSEFNYDAARDRLLHLDLELCVPLSTVVGSATKDDLGTDTEGGVHGCVQSRMLRLAARIDLDSRLSIGCAGAVLNELQRRAATQDLPGESDAPLDFRVRKMDMISWSDALFIHADTLAALQVLATEPHRKSRTRGPDGPKPGAQENLSVFGLFQRLARTPQGKMRLRKMCLRPSIDMDVIRERHRTIAVLLRPENAHALASMTKLLRGVQNLKTPLRHLRQGVDLPSRIRSVRKGVWMALSRFAQVSMEISEVVRSVAAGQRLMIVSKWARAVDLRAMVKVGERIHAVVDFEQSEDGNRTAVRRGVSAELDELKQRYDGLDEFLSHAARRLAQAIPEWAGEHVQNCCFYPQIGFLTVVRLDPETGRGHYEGEGLLDDDWQSMFVDEGCVYYKNRRMRDLDEQIGDIYCMIVDKEIEMVHELAVNVLQHEDALVAASDFWGELDSLVALAQAAELYHWAAPQMSRQNVVQIRGGRHPLQELVVSCFIPNDCVLSGGEGQEEGNRSDAGSARDEDGREGPSMLVLTGANHSGKSVYLKQMALIVYMAHVGSYVPADSAVIGLTDRILTRMATRESLARDESAFAIDLRQAASSINLATRRSLVLIDEFGKGTNAHDGAGLMTALLDHFLHLGAEQPKVLAATHFHEIFENEFLAESRRLRFAHMEVAVDLDEPDPEGQVTYRFRLAPGRSTSSFGSICAAVHGVDAAVVDRAEALALLLARKEDLQEACAKLSAEEEVKLEKAEWVARQFLELDIPLDDGEAADGGARIRSALREAFSPQSRADSSGWE</sequence>
<dbReference type="PANTHER" id="PTHR11361">
    <property type="entry name" value="DNA MISMATCH REPAIR PROTEIN MUTS FAMILY MEMBER"/>
    <property type="match status" value="1"/>
</dbReference>
<feature type="compositionally biased region" description="Basic and acidic residues" evidence="6">
    <location>
        <begin position="600"/>
        <end position="616"/>
    </location>
</feature>
<evidence type="ECO:0000259" key="7">
    <source>
        <dbReference type="PROSITE" id="PS00486"/>
    </source>
</evidence>
<evidence type="ECO:0000256" key="3">
    <source>
        <dbReference type="ARBA" id="ARBA00022840"/>
    </source>
</evidence>
<keyword evidence="4" id="KW-0238">DNA-binding</keyword>
<feature type="coiled-coil region" evidence="5">
    <location>
        <begin position="813"/>
        <end position="840"/>
    </location>
</feature>
<evidence type="ECO:0000256" key="1">
    <source>
        <dbReference type="ARBA" id="ARBA00006271"/>
    </source>
</evidence>
<dbReference type="InterPro" id="IPR036187">
    <property type="entry name" value="DNA_mismatch_repair_MutS_sf"/>
</dbReference>
<keyword evidence="2" id="KW-0547">Nucleotide-binding</keyword>
<name>A0ABR3WHS5_9PEZI</name>
<comment type="caution">
    <text evidence="8">The sequence shown here is derived from an EMBL/GenBank/DDBJ whole genome shotgun (WGS) entry which is preliminary data.</text>
</comment>
<keyword evidence="3" id="KW-0067">ATP-binding</keyword>
<protein>
    <recommendedName>
        <fullName evidence="7">DNA mismatch repair proteins mutS family domain-containing protein</fullName>
    </recommendedName>
</protein>
<dbReference type="Gene3D" id="1.10.1420.10">
    <property type="match status" value="1"/>
</dbReference>
<dbReference type="InterPro" id="IPR045076">
    <property type="entry name" value="MutS"/>
</dbReference>
<evidence type="ECO:0000313" key="9">
    <source>
        <dbReference type="Proteomes" id="UP001586593"/>
    </source>
</evidence>
<dbReference type="InterPro" id="IPR027417">
    <property type="entry name" value="P-loop_NTPase"/>
</dbReference>
<evidence type="ECO:0000313" key="8">
    <source>
        <dbReference type="EMBL" id="KAL1862522.1"/>
    </source>
</evidence>
<dbReference type="PANTHER" id="PTHR11361:SF20">
    <property type="entry name" value="MUTS PROTEIN HOMOLOG 5"/>
    <property type="match status" value="1"/>
</dbReference>
<dbReference type="InterPro" id="IPR000432">
    <property type="entry name" value="DNA_mismatch_repair_MutS_C"/>
</dbReference>
<dbReference type="Pfam" id="PF00488">
    <property type="entry name" value="MutS_V"/>
    <property type="match status" value="1"/>
</dbReference>
<keyword evidence="5" id="KW-0175">Coiled coil</keyword>
<dbReference type="SUPFAM" id="SSF52540">
    <property type="entry name" value="P-loop containing nucleoside triphosphate hydrolases"/>
    <property type="match status" value="1"/>
</dbReference>
<proteinExistence type="inferred from homology"/>
<dbReference type="CDD" id="cd03281">
    <property type="entry name" value="ABC_MSH5_euk"/>
    <property type="match status" value="1"/>
</dbReference>
<dbReference type="Proteomes" id="UP001586593">
    <property type="component" value="Unassembled WGS sequence"/>
</dbReference>
<dbReference type="SMART" id="SM00534">
    <property type="entry name" value="MUTSac"/>
    <property type="match status" value="1"/>
</dbReference>
<dbReference type="PROSITE" id="PS00486">
    <property type="entry name" value="DNA_MISMATCH_REPAIR_2"/>
    <property type="match status" value="1"/>
</dbReference>
<dbReference type="SUPFAM" id="SSF48334">
    <property type="entry name" value="DNA repair protein MutS, domain III"/>
    <property type="match status" value="1"/>
</dbReference>
<dbReference type="SMART" id="SM00533">
    <property type="entry name" value="MUTSd"/>
    <property type="match status" value="1"/>
</dbReference>
<reference evidence="8 9" key="1">
    <citation type="journal article" date="2024" name="Commun. Biol.">
        <title>Comparative genomic analysis of thermophilic fungi reveals convergent evolutionary adaptations and gene losses.</title>
        <authorList>
            <person name="Steindorff A.S."/>
            <person name="Aguilar-Pontes M.V."/>
            <person name="Robinson A.J."/>
            <person name="Andreopoulos B."/>
            <person name="LaButti K."/>
            <person name="Kuo A."/>
            <person name="Mondo S."/>
            <person name="Riley R."/>
            <person name="Otillar R."/>
            <person name="Haridas S."/>
            <person name="Lipzen A."/>
            <person name="Grimwood J."/>
            <person name="Schmutz J."/>
            <person name="Clum A."/>
            <person name="Reid I.D."/>
            <person name="Moisan M.C."/>
            <person name="Butler G."/>
            <person name="Nguyen T.T.M."/>
            <person name="Dewar K."/>
            <person name="Conant G."/>
            <person name="Drula E."/>
            <person name="Henrissat B."/>
            <person name="Hansel C."/>
            <person name="Singer S."/>
            <person name="Hutchinson M.I."/>
            <person name="de Vries R.P."/>
            <person name="Natvig D.O."/>
            <person name="Powell A.J."/>
            <person name="Tsang A."/>
            <person name="Grigoriev I.V."/>
        </authorList>
    </citation>
    <scope>NUCLEOTIDE SEQUENCE [LARGE SCALE GENOMIC DNA]</scope>
    <source>
        <strain evidence="8 9">ATCC 24622</strain>
    </source>
</reference>
<dbReference type="Gene3D" id="3.40.50.300">
    <property type="entry name" value="P-loop containing nucleotide triphosphate hydrolases"/>
    <property type="match status" value="1"/>
</dbReference>
<evidence type="ECO:0000256" key="5">
    <source>
        <dbReference type="SAM" id="Coils"/>
    </source>
</evidence>